<comment type="caution">
    <text evidence="2">The sequence shown here is derived from an EMBL/GenBank/DDBJ whole genome shotgun (WGS) entry which is preliminary data.</text>
</comment>
<keyword evidence="3" id="KW-1185">Reference proteome</keyword>
<name>X6NQD8_RETFI</name>
<proteinExistence type="predicted"/>
<accession>X6NQD8</accession>
<evidence type="ECO:0000313" key="3">
    <source>
        <dbReference type="Proteomes" id="UP000023152"/>
    </source>
</evidence>
<dbReference type="SUPFAM" id="SSF52540">
    <property type="entry name" value="P-loop containing nucleoside triphosphate hydrolases"/>
    <property type="match status" value="1"/>
</dbReference>
<protein>
    <submittedName>
        <fullName evidence="2">NTPase</fullName>
    </submittedName>
</protein>
<dbReference type="Pfam" id="PF05729">
    <property type="entry name" value="NACHT"/>
    <property type="match status" value="1"/>
</dbReference>
<sequence length="741" mass="87189">MEKKNPNEILVNETSEIKKDKRLPINNCEGANAVKEKLKRYYQAKDKLVPLFDDPEQSINVCYIRLSLLRQERFREQKEKMVENEKSEEHKGEDRECINKSKYSLIYGNEQETIEIQDIWNDKQNKSNLRHISIYGETGSGKSVLLQRIAYLWAKNRMWNDQFQWLLYIPLRKIINSFNCNFDDSDEIKDKDTKDIEDQWTRIVNELHIPQWNTSDIKYIAHSMNGLLLLDGFDEIKDEIEKIAGLKQWLRHCTSNENYCIIMTSHPNAICSYLDSPRVLNVVGFQSQDIQNYVRAYFQNIQSDGKDDDHQLDLLIKKLNSNPTLKILSHTPLYLRLFCYLARQNKLPSPAGVMSLSKFCETLLKCYMKWNWIRSNRMNDKIDEEKMFTIFEMEMDYLSQVAWEGLKCGQAVISCEIQQRVLNMIKYKYPRKDISVISQWSRINSFGFLQGQELMDSLQPTNSVYFPHLIFQEWLAAYYLVNCLYESNETKEHEQVCSILVNQQLTPKYSEMIPFMAGILYGNIENKKDPSGSGLLYFWKLLHSSPPQAVPIHQVMLHMHCLDAHKVDINSSFLPRSLQTCHTALIHSFKPLLIDWIKVDKGKCDIYDVLLKQTLNRLLDNVMKLYLPNFQYLLHYSDIHLCIIDQIKVIQTQLSKIDNNQLLLYHLCLLGTARTAQYLLCPSQPYPLLLLCFCSHQVCKCRFFLKKIEITGCFSKNCITICLHYFVKIKYWTVKEQFETH</sequence>
<dbReference type="Gene3D" id="3.40.50.300">
    <property type="entry name" value="P-loop containing nucleotide triphosphate hydrolases"/>
    <property type="match status" value="1"/>
</dbReference>
<reference evidence="2 3" key="1">
    <citation type="journal article" date="2013" name="Curr. Biol.">
        <title>The Genome of the Foraminiferan Reticulomyxa filosa.</title>
        <authorList>
            <person name="Glockner G."/>
            <person name="Hulsmann N."/>
            <person name="Schleicher M."/>
            <person name="Noegel A.A."/>
            <person name="Eichinger L."/>
            <person name="Gallinger C."/>
            <person name="Pawlowski J."/>
            <person name="Sierra R."/>
            <person name="Euteneuer U."/>
            <person name="Pillet L."/>
            <person name="Moustafa A."/>
            <person name="Platzer M."/>
            <person name="Groth M."/>
            <person name="Szafranski K."/>
            <person name="Schliwa M."/>
        </authorList>
    </citation>
    <scope>NUCLEOTIDE SEQUENCE [LARGE SCALE GENOMIC DNA]</scope>
</reference>
<dbReference type="Proteomes" id="UP000023152">
    <property type="component" value="Unassembled WGS sequence"/>
</dbReference>
<dbReference type="InterPro" id="IPR027417">
    <property type="entry name" value="P-loop_NTPase"/>
</dbReference>
<dbReference type="EMBL" id="ASPP01006976">
    <property type="protein sequence ID" value="ETO27894.1"/>
    <property type="molecule type" value="Genomic_DNA"/>
</dbReference>
<evidence type="ECO:0000313" key="2">
    <source>
        <dbReference type="EMBL" id="ETO27894.1"/>
    </source>
</evidence>
<dbReference type="InterPro" id="IPR007111">
    <property type="entry name" value="NACHT_NTPase"/>
</dbReference>
<gene>
    <name evidence="2" type="ORF">RFI_09239</name>
</gene>
<dbReference type="PANTHER" id="PTHR46844">
    <property type="entry name" value="SLR5058 PROTEIN"/>
    <property type="match status" value="1"/>
</dbReference>
<feature type="domain" description="NACHT" evidence="1">
    <location>
        <begin position="130"/>
        <end position="236"/>
    </location>
</feature>
<evidence type="ECO:0000259" key="1">
    <source>
        <dbReference type="PROSITE" id="PS50837"/>
    </source>
</evidence>
<organism evidence="2 3">
    <name type="scientific">Reticulomyxa filosa</name>
    <dbReference type="NCBI Taxonomy" id="46433"/>
    <lineage>
        <taxon>Eukaryota</taxon>
        <taxon>Sar</taxon>
        <taxon>Rhizaria</taxon>
        <taxon>Retaria</taxon>
        <taxon>Foraminifera</taxon>
        <taxon>Monothalamids</taxon>
        <taxon>Reticulomyxidae</taxon>
        <taxon>Reticulomyxa</taxon>
    </lineage>
</organism>
<dbReference type="OrthoDB" id="120976at2759"/>
<dbReference type="PANTHER" id="PTHR46844:SF1">
    <property type="entry name" value="SLR5058 PROTEIN"/>
    <property type="match status" value="1"/>
</dbReference>
<dbReference type="AlphaFoldDB" id="X6NQD8"/>
<dbReference type="PROSITE" id="PS50837">
    <property type="entry name" value="NACHT"/>
    <property type="match status" value="1"/>
</dbReference>